<dbReference type="Pfam" id="PF00196">
    <property type="entry name" value="GerE"/>
    <property type="match status" value="1"/>
</dbReference>
<dbReference type="SMART" id="SM00421">
    <property type="entry name" value="HTH_LUXR"/>
    <property type="match status" value="1"/>
</dbReference>
<evidence type="ECO:0000256" key="3">
    <source>
        <dbReference type="ARBA" id="ARBA00023163"/>
    </source>
</evidence>
<dbReference type="PROSITE" id="PS50043">
    <property type="entry name" value="HTH_LUXR_2"/>
    <property type="match status" value="1"/>
</dbReference>
<accession>A0ABX0YFB7</accession>
<dbReference type="PANTHER" id="PTHR44688:SF16">
    <property type="entry name" value="DNA-BINDING TRANSCRIPTIONAL ACTIVATOR DEVR_DOSR"/>
    <property type="match status" value="1"/>
</dbReference>
<evidence type="ECO:0000313" key="5">
    <source>
        <dbReference type="EMBL" id="NJP01074.1"/>
    </source>
</evidence>
<evidence type="ECO:0000259" key="4">
    <source>
        <dbReference type="PROSITE" id="PS50043"/>
    </source>
</evidence>
<evidence type="ECO:0000256" key="2">
    <source>
        <dbReference type="ARBA" id="ARBA00023125"/>
    </source>
</evidence>
<keyword evidence="6" id="KW-1185">Reference proteome</keyword>
<dbReference type="RefSeq" id="WP_168083647.1">
    <property type="nucleotide sequence ID" value="NZ_JAAVJI010000004.1"/>
</dbReference>
<dbReference type="InterPro" id="IPR000792">
    <property type="entry name" value="Tscrpt_reg_LuxR_C"/>
</dbReference>
<dbReference type="SUPFAM" id="SSF46894">
    <property type="entry name" value="C-terminal effector domain of the bipartite response regulators"/>
    <property type="match status" value="1"/>
</dbReference>
<dbReference type="InterPro" id="IPR016032">
    <property type="entry name" value="Sig_transdc_resp-reg_C-effctor"/>
</dbReference>
<reference evidence="5 6" key="1">
    <citation type="submission" date="2020-03" db="EMBL/GenBank/DDBJ databases">
        <authorList>
            <person name="Wang L."/>
            <person name="He N."/>
            <person name="Li Y."/>
            <person name="Fang Y."/>
            <person name="Zhang F."/>
        </authorList>
    </citation>
    <scope>NUCLEOTIDE SEQUENCE [LARGE SCALE GENOMIC DNA]</scope>
    <source>
        <strain evidence="6">hsmgli-8</strain>
    </source>
</reference>
<evidence type="ECO:0000256" key="1">
    <source>
        <dbReference type="ARBA" id="ARBA00023015"/>
    </source>
</evidence>
<comment type="caution">
    <text evidence="5">The sequence shown here is derived from an EMBL/GenBank/DDBJ whole genome shotgun (WGS) entry which is preliminary data.</text>
</comment>
<evidence type="ECO:0000313" key="6">
    <source>
        <dbReference type="Proteomes" id="UP000746535"/>
    </source>
</evidence>
<organism evidence="5 6">
    <name type="scientific">Pseudomonas quercus</name>
    <dbReference type="NCBI Taxonomy" id="2722792"/>
    <lineage>
        <taxon>Bacteria</taxon>
        <taxon>Pseudomonadati</taxon>
        <taxon>Pseudomonadota</taxon>
        <taxon>Gammaproteobacteria</taxon>
        <taxon>Pseudomonadales</taxon>
        <taxon>Pseudomonadaceae</taxon>
        <taxon>Pseudomonas</taxon>
    </lineage>
</organism>
<dbReference type="Proteomes" id="UP000746535">
    <property type="component" value="Unassembled WGS sequence"/>
</dbReference>
<dbReference type="PROSITE" id="PS00622">
    <property type="entry name" value="HTH_LUXR_1"/>
    <property type="match status" value="1"/>
</dbReference>
<gene>
    <name evidence="5" type="ORF">HBH25_09365</name>
</gene>
<proteinExistence type="predicted"/>
<protein>
    <recommendedName>
        <fullName evidence="4">HTH luxR-type domain-containing protein</fullName>
    </recommendedName>
</protein>
<sequence>MPCLCSEWYQENTTAFDKVEDSTQLAAQLQIVAIEHNFEVALLILNLPTPFTRHRCVVIRHGWPIWVGSVAEQFVGVLRPHIAASALCDDTVAWVAEECSEILRPFKKAVDLRDSSGVTLSVSEGSGISHSISFVRSGEPVLDTELASLRMRVRCIGGMASRAVARLGLGLVDSFELTSRELEVLRWTADGKCTHDVGKILGISANTVNYHIKNLTCKMGCSSKLHAVAYAARWQLI</sequence>
<dbReference type="Gene3D" id="1.10.10.10">
    <property type="entry name" value="Winged helix-like DNA-binding domain superfamily/Winged helix DNA-binding domain"/>
    <property type="match status" value="1"/>
</dbReference>
<dbReference type="CDD" id="cd06170">
    <property type="entry name" value="LuxR_C_like"/>
    <property type="match status" value="1"/>
</dbReference>
<dbReference type="InterPro" id="IPR036388">
    <property type="entry name" value="WH-like_DNA-bd_sf"/>
</dbReference>
<keyword evidence="3" id="KW-0804">Transcription</keyword>
<dbReference type="PRINTS" id="PR00038">
    <property type="entry name" value="HTHLUXR"/>
</dbReference>
<dbReference type="EMBL" id="JAAVJI010000004">
    <property type="protein sequence ID" value="NJP01074.1"/>
    <property type="molecule type" value="Genomic_DNA"/>
</dbReference>
<keyword evidence="2" id="KW-0238">DNA-binding</keyword>
<dbReference type="PANTHER" id="PTHR44688">
    <property type="entry name" value="DNA-BINDING TRANSCRIPTIONAL ACTIVATOR DEVR_DOSR"/>
    <property type="match status" value="1"/>
</dbReference>
<name>A0ABX0YFB7_9PSED</name>
<keyword evidence="1" id="KW-0805">Transcription regulation</keyword>
<feature type="domain" description="HTH luxR-type" evidence="4">
    <location>
        <begin position="170"/>
        <end position="235"/>
    </location>
</feature>